<dbReference type="PANTHER" id="PTHR42646:SF2">
    <property type="entry name" value="5'-3' EXONUCLEASE FAMILY PROTEIN"/>
    <property type="match status" value="1"/>
</dbReference>
<dbReference type="InterPro" id="IPR038969">
    <property type="entry name" value="FEN"/>
</dbReference>
<dbReference type="PANTHER" id="PTHR42646">
    <property type="entry name" value="FLAP ENDONUCLEASE XNI"/>
    <property type="match status" value="1"/>
</dbReference>
<dbReference type="Gene3D" id="1.10.150.20">
    <property type="entry name" value="5' to 3' exonuclease, C-terminal subdomain"/>
    <property type="match status" value="1"/>
</dbReference>
<name>A0AA39A646_VITRO</name>
<evidence type="ECO:0000313" key="4">
    <source>
        <dbReference type="Proteomes" id="UP001168098"/>
    </source>
</evidence>
<dbReference type="FunFam" id="1.10.150.20:FF:000003">
    <property type="entry name" value="DNA polymerase I"/>
    <property type="match status" value="1"/>
</dbReference>
<dbReference type="Pfam" id="PF01367">
    <property type="entry name" value="5_3_exonuc"/>
    <property type="match status" value="1"/>
</dbReference>
<dbReference type="SMART" id="SM00279">
    <property type="entry name" value="HhH2"/>
    <property type="match status" value="1"/>
</dbReference>
<dbReference type="CDD" id="cd09898">
    <property type="entry name" value="H3TH_53EXO"/>
    <property type="match status" value="1"/>
</dbReference>
<evidence type="ECO:0000313" key="3">
    <source>
        <dbReference type="EMBL" id="KAJ9701688.1"/>
    </source>
</evidence>
<dbReference type="GO" id="GO:0017108">
    <property type="term" value="F:5'-flap endonuclease activity"/>
    <property type="evidence" value="ECO:0007669"/>
    <property type="project" value="InterPro"/>
</dbReference>
<dbReference type="GO" id="GO:0003677">
    <property type="term" value="F:DNA binding"/>
    <property type="evidence" value="ECO:0007669"/>
    <property type="project" value="UniProtKB-KW"/>
</dbReference>
<organism evidence="3 4">
    <name type="scientific">Vitis rotundifolia</name>
    <name type="common">Muscadine grape</name>
    <dbReference type="NCBI Taxonomy" id="103349"/>
    <lineage>
        <taxon>Eukaryota</taxon>
        <taxon>Viridiplantae</taxon>
        <taxon>Streptophyta</taxon>
        <taxon>Embryophyta</taxon>
        <taxon>Tracheophyta</taxon>
        <taxon>Spermatophyta</taxon>
        <taxon>Magnoliopsida</taxon>
        <taxon>eudicotyledons</taxon>
        <taxon>Gunneridae</taxon>
        <taxon>Pentapetalae</taxon>
        <taxon>rosids</taxon>
        <taxon>Vitales</taxon>
        <taxon>Vitaceae</taxon>
        <taxon>Viteae</taxon>
        <taxon>Vitis</taxon>
    </lineage>
</organism>
<dbReference type="GO" id="GO:0033567">
    <property type="term" value="P:DNA replication, Okazaki fragment processing"/>
    <property type="evidence" value="ECO:0007669"/>
    <property type="project" value="InterPro"/>
</dbReference>
<dbReference type="InterPro" id="IPR020045">
    <property type="entry name" value="DNA_polI_H3TH"/>
</dbReference>
<accession>A0AA39A646</accession>
<evidence type="ECO:0000256" key="1">
    <source>
        <dbReference type="ARBA" id="ARBA00023125"/>
    </source>
</evidence>
<keyword evidence="4" id="KW-1185">Reference proteome</keyword>
<dbReference type="SMART" id="SM00475">
    <property type="entry name" value="53EXOc"/>
    <property type="match status" value="1"/>
</dbReference>
<protein>
    <recommendedName>
        <fullName evidence="2">5'-3' exonuclease domain-containing protein</fullName>
    </recommendedName>
</protein>
<dbReference type="Proteomes" id="UP001168098">
    <property type="component" value="Unassembled WGS sequence"/>
</dbReference>
<proteinExistence type="predicted"/>
<evidence type="ECO:0000259" key="2">
    <source>
        <dbReference type="SMART" id="SM00475"/>
    </source>
</evidence>
<reference evidence="3 4" key="1">
    <citation type="journal article" date="2023" name="BMC Biotechnol.">
        <title>Vitis rotundifolia cv Carlos genome sequencing.</title>
        <authorList>
            <person name="Huff M."/>
            <person name="Hulse-Kemp A."/>
            <person name="Scheffler B."/>
            <person name="Youngblood R."/>
            <person name="Simpson S."/>
            <person name="Babiker E."/>
            <person name="Staton M."/>
        </authorList>
    </citation>
    <scope>NUCLEOTIDE SEQUENCE [LARGE SCALE GENOMIC DNA]</scope>
    <source>
        <tissue evidence="3">Leaf</tissue>
    </source>
</reference>
<dbReference type="SUPFAM" id="SSF47807">
    <property type="entry name" value="5' to 3' exonuclease, C-terminal subdomain"/>
    <property type="match status" value="1"/>
</dbReference>
<comment type="caution">
    <text evidence="3">The sequence shown here is derived from an EMBL/GenBank/DDBJ whole genome shotgun (WGS) entry which is preliminary data.</text>
</comment>
<keyword evidence="1" id="KW-0238">DNA-binding</keyword>
<feature type="domain" description="5'-3' exonuclease" evidence="2">
    <location>
        <begin position="1"/>
        <end position="110"/>
    </location>
</feature>
<dbReference type="EMBL" id="JARBHA010000005">
    <property type="protein sequence ID" value="KAJ9701688.1"/>
    <property type="molecule type" value="Genomic_DNA"/>
</dbReference>
<dbReference type="AlphaFoldDB" id="A0AA39A646"/>
<dbReference type="InterPro" id="IPR036279">
    <property type="entry name" value="5-3_exonuclease_C_sf"/>
</dbReference>
<dbReference type="InterPro" id="IPR008918">
    <property type="entry name" value="HhH2"/>
</dbReference>
<dbReference type="GO" id="GO:0008409">
    <property type="term" value="F:5'-3' exonuclease activity"/>
    <property type="evidence" value="ECO:0007669"/>
    <property type="project" value="InterPro"/>
</dbReference>
<sequence length="152" mass="16952">MTSFGMEDFAQRYGNLEPSQFVDVISLVGDKSDNIPGVEGIGNVHAVQLITKFGTLENLLQCVDQVQEERIKKALISGADQAVLSKNLALLRCDLPFYMVPFTTEDLIFAKPEDNGEKFTSLLNAISAYAEGFSADPVIRRAFYLWKKLEKQ</sequence>
<gene>
    <name evidence="3" type="ORF">PVL29_006876</name>
</gene>
<dbReference type="InterPro" id="IPR002421">
    <property type="entry name" value="5-3_exonuclease"/>
</dbReference>